<reference evidence="3" key="1">
    <citation type="submission" date="2017-10" db="EMBL/GenBank/DDBJ databases">
        <authorList>
            <person name="Frank J."/>
        </authorList>
    </citation>
    <scope>NUCLEOTIDE SEQUENCE [LARGE SCALE GENOMIC DNA]</scope>
</reference>
<evidence type="ECO:0008006" key="4">
    <source>
        <dbReference type="Google" id="ProtNLM"/>
    </source>
</evidence>
<protein>
    <recommendedName>
        <fullName evidence="4">DUF1640 domain-containing protein</fullName>
    </recommendedName>
</protein>
<dbReference type="AlphaFoldDB" id="A0A2C9CAU4"/>
<dbReference type="OrthoDB" id="5771482at2"/>
<evidence type="ECO:0000313" key="3">
    <source>
        <dbReference type="Proteomes" id="UP000221734"/>
    </source>
</evidence>
<organism evidence="2 3">
    <name type="scientific">Kuenenia stuttgartiensis</name>
    <dbReference type="NCBI Taxonomy" id="174633"/>
    <lineage>
        <taxon>Bacteria</taxon>
        <taxon>Pseudomonadati</taxon>
        <taxon>Planctomycetota</taxon>
        <taxon>Candidatus Brocadiia</taxon>
        <taxon>Candidatus Brocadiales</taxon>
        <taxon>Candidatus Brocadiaceae</taxon>
        <taxon>Candidatus Kuenenia</taxon>
    </lineage>
</organism>
<keyword evidence="3" id="KW-1185">Reference proteome</keyword>
<dbReference type="EMBL" id="LT934425">
    <property type="protein sequence ID" value="SOH02810.1"/>
    <property type="molecule type" value="Genomic_DNA"/>
</dbReference>
<dbReference type="RefSeq" id="WP_099323726.1">
    <property type="nucleotide sequence ID" value="NZ_LT934425.1"/>
</dbReference>
<gene>
    <name evidence="2" type="ORF">KSMBR1_0294</name>
</gene>
<accession>A0A2C9CAU4</accession>
<feature type="coiled-coil region" evidence="1">
    <location>
        <begin position="35"/>
        <end position="62"/>
    </location>
</feature>
<dbReference type="KEGG" id="kst:KSMBR1_0294"/>
<dbReference type="Proteomes" id="UP000221734">
    <property type="component" value="Chromosome Kuenenia_stuttgartiensis_MBR1"/>
</dbReference>
<keyword evidence="1" id="KW-0175">Coiled coil</keyword>
<sequence>MPITKELENIRKFESVGFTHAQAEILAETIEQSHIDGQKDLKEFINEKLDKLELRIKASHADLLMKIFAIVAGCTSIAVAVSKLL</sequence>
<name>A0A2C9CAU4_KUEST</name>
<evidence type="ECO:0000313" key="2">
    <source>
        <dbReference type="EMBL" id="SOH02810.1"/>
    </source>
</evidence>
<proteinExistence type="predicted"/>
<evidence type="ECO:0000256" key="1">
    <source>
        <dbReference type="SAM" id="Coils"/>
    </source>
</evidence>